<dbReference type="STRING" id="52838.A0A4S8J8K8"/>
<dbReference type="GO" id="GO:0046872">
    <property type="term" value="F:metal ion binding"/>
    <property type="evidence" value="ECO:0007669"/>
    <property type="project" value="UniProtKB-KW"/>
</dbReference>
<dbReference type="AlphaFoldDB" id="A0A4S8J8K8"/>
<dbReference type="PROSITE" id="PS50846">
    <property type="entry name" value="HMA_2"/>
    <property type="match status" value="1"/>
</dbReference>
<proteinExistence type="inferred from homology"/>
<keyword evidence="2" id="KW-0479">Metal-binding</keyword>
<organism evidence="7 8">
    <name type="scientific">Musa balbisiana</name>
    <name type="common">Banana</name>
    <dbReference type="NCBI Taxonomy" id="52838"/>
    <lineage>
        <taxon>Eukaryota</taxon>
        <taxon>Viridiplantae</taxon>
        <taxon>Streptophyta</taxon>
        <taxon>Embryophyta</taxon>
        <taxon>Tracheophyta</taxon>
        <taxon>Spermatophyta</taxon>
        <taxon>Magnoliopsida</taxon>
        <taxon>Liliopsida</taxon>
        <taxon>Zingiberales</taxon>
        <taxon>Musaceae</taxon>
        <taxon>Musa</taxon>
    </lineage>
</organism>
<accession>A0A4S8J8K8</accession>
<dbReference type="PANTHER" id="PTHR45868:SF93">
    <property type="entry name" value="OS12G0144600 PROTEIN"/>
    <property type="match status" value="1"/>
</dbReference>
<evidence type="ECO:0000259" key="6">
    <source>
        <dbReference type="PROSITE" id="PS50846"/>
    </source>
</evidence>
<evidence type="ECO:0000256" key="4">
    <source>
        <dbReference type="ARBA" id="ARBA00024045"/>
    </source>
</evidence>
<keyword evidence="3" id="KW-0636">Prenylation</keyword>
<evidence type="ECO:0000313" key="8">
    <source>
        <dbReference type="Proteomes" id="UP000317650"/>
    </source>
</evidence>
<sequence>MSKEEDIRFLKIQTCILKVNIHCDGCKKKVKKLLHKVDGVYTTSIDAEQGKVTVSGDVDPATLVKKLAKAGKHAELLAPKGGDNSSSNQAQKSQPQQGKGQQKDNAKPQKGNGGGAKKAGEQNQGICNNGVPKNGNGGGGKKGGGGNQNQCQGGGSASKNGGGAAPQDGHNDGSDIKSPPSGLGNGQAGKSGTVNGAKKVCGKNEMGGGGGHPMINPGMMGQGFPGMAMGPQMGNVPSIKP</sequence>
<keyword evidence="8" id="KW-1185">Reference proteome</keyword>
<dbReference type="PANTHER" id="PTHR45868">
    <property type="entry name" value="HEAVY METAL-ASSOCIATED ISOPRENYLATED PLANT PROTEIN 33-RELATED"/>
    <property type="match status" value="1"/>
</dbReference>
<comment type="similarity">
    <text evidence="4">Belongs to the HIPP family.</text>
</comment>
<dbReference type="InterPro" id="IPR036163">
    <property type="entry name" value="HMA_dom_sf"/>
</dbReference>
<evidence type="ECO:0000256" key="5">
    <source>
        <dbReference type="SAM" id="MobiDB-lite"/>
    </source>
</evidence>
<keyword evidence="1" id="KW-0488">Methylation</keyword>
<name>A0A4S8J8K8_MUSBA</name>
<dbReference type="Pfam" id="PF00403">
    <property type="entry name" value="HMA"/>
    <property type="match status" value="1"/>
</dbReference>
<evidence type="ECO:0000256" key="3">
    <source>
        <dbReference type="ARBA" id="ARBA00023289"/>
    </source>
</evidence>
<reference evidence="7 8" key="1">
    <citation type="journal article" date="2019" name="Nat. Plants">
        <title>Genome sequencing of Musa balbisiana reveals subgenome evolution and function divergence in polyploid bananas.</title>
        <authorList>
            <person name="Yao X."/>
        </authorList>
    </citation>
    <scope>NUCLEOTIDE SEQUENCE [LARGE SCALE GENOMIC DNA]</scope>
    <source>
        <strain evidence="8">cv. DH-PKW</strain>
        <tissue evidence="7">Leaves</tissue>
    </source>
</reference>
<feature type="compositionally biased region" description="Low complexity" evidence="5">
    <location>
        <begin position="84"/>
        <end position="100"/>
    </location>
</feature>
<feature type="compositionally biased region" description="Gly residues" evidence="5">
    <location>
        <begin position="135"/>
        <end position="164"/>
    </location>
</feature>
<dbReference type="EMBL" id="PYDT01000006">
    <property type="protein sequence ID" value="THU57930.1"/>
    <property type="molecule type" value="Genomic_DNA"/>
</dbReference>
<evidence type="ECO:0000313" key="7">
    <source>
        <dbReference type="EMBL" id="THU57930.1"/>
    </source>
</evidence>
<gene>
    <name evidence="7" type="ORF">C4D60_Mb03t08780</name>
</gene>
<dbReference type="Proteomes" id="UP000317650">
    <property type="component" value="Chromosome 3"/>
</dbReference>
<keyword evidence="3" id="KW-0449">Lipoprotein</keyword>
<dbReference type="SUPFAM" id="SSF55008">
    <property type="entry name" value="HMA, heavy metal-associated domain"/>
    <property type="match status" value="1"/>
</dbReference>
<dbReference type="CDD" id="cd00371">
    <property type="entry name" value="HMA"/>
    <property type="match status" value="1"/>
</dbReference>
<feature type="domain" description="HMA" evidence="6">
    <location>
        <begin position="12"/>
        <end position="75"/>
    </location>
</feature>
<dbReference type="FunFam" id="3.30.70.100:FF:000008">
    <property type="entry name" value="Copper transport protein ATOX1"/>
    <property type="match status" value="1"/>
</dbReference>
<feature type="region of interest" description="Disordered" evidence="5">
    <location>
        <begin position="77"/>
        <end position="241"/>
    </location>
</feature>
<comment type="caution">
    <text evidence="7">The sequence shown here is derived from an EMBL/GenBank/DDBJ whole genome shotgun (WGS) entry which is preliminary data.</text>
</comment>
<protein>
    <recommendedName>
        <fullName evidence="6">HMA domain-containing protein</fullName>
    </recommendedName>
</protein>
<evidence type="ECO:0000256" key="2">
    <source>
        <dbReference type="ARBA" id="ARBA00022723"/>
    </source>
</evidence>
<feature type="compositionally biased region" description="Low complexity" evidence="5">
    <location>
        <begin position="121"/>
        <end position="134"/>
    </location>
</feature>
<dbReference type="Gene3D" id="3.30.70.100">
    <property type="match status" value="1"/>
</dbReference>
<dbReference type="InterPro" id="IPR006121">
    <property type="entry name" value="HMA_dom"/>
</dbReference>
<evidence type="ECO:0000256" key="1">
    <source>
        <dbReference type="ARBA" id="ARBA00022481"/>
    </source>
</evidence>